<name>A0A1S6HIR4_9GAMM</name>
<sequence>MVLSMMFITLNSNAQDRQTEIYLYETATSIDIKISASQFGEELKFKDETHDITIRNLGEDTFYVDAKFFRHAIESPSEPTAAAEPEFAFSNQIMTNVKLISHEKVTLGGVESSSTETQEDGTITETQSEHFFTLERLD</sequence>
<keyword evidence="2" id="KW-1185">Reference proteome</keyword>
<proteinExistence type="predicted"/>
<dbReference type="KEGG" id="spsw:Sps_00185"/>
<dbReference type="EMBL" id="CP014782">
    <property type="protein sequence ID" value="AQS35405.1"/>
    <property type="molecule type" value="Genomic_DNA"/>
</dbReference>
<evidence type="ECO:0000313" key="2">
    <source>
        <dbReference type="Proteomes" id="UP000189545"/>
    </source>
</evidence>
<protein>
    <submittedName>
        <fullName evidence="1">Uncharacterized protein</fullName>
    </submittedName>
</protein>
<evidence type="ECO:0000313" key="1">
    <source>
        <dbReference type="EMBL" id="AQS35405.1"/>
    </source>
</evidence>
<dbReference type="Proteomes" id="UP000189545">
    <property type="component" value="Chromosome"/>
</dbReference>
<accession>A0A1S6HIR4</accession>
<organism evidence="1 2">
    <name type="scientific">Shewanella psychrophila</name>
    <dbReference type="NCBI Taxonomy" id="225848"/>
    <lineage>
        <taxon>Bacteria</taxon>
        <taxon>Pseudomonadati</taxon>
        <taxon>Pseudomonadota</taxon>
        <taxon>Gammaproteobacteria</taxon>
        <taxon>Alteromonadales</taxon>
        <taxon>Shewanellaceae</taxon>
        <taxon>Shewanella</taxon>
    </lineage>
</organism>
<dbReference type="AlphaFoldDB" id="A0A1S6HIR4"/>
<gene>
    <name evidence="1" type="ORF">Sps_00185</name>
</gene>
<reference evidence="1 2" key="1">
    <citation type="submission" date="2016-03" db="EMBL/GenBank/DDBJ databases">
        <title>Complete genome sequence of Shewanella psychrophila WP2, a deep sea bacterium isolated from west Pacific sediment.</title>
        <authorList>
            <person name="Xu G."/>
            <person name="Jian H."/>
        </authorList>
    </citation>
    <scope>NUCLEOTIDE SEQUENCE [LARGE SCALE GENOMIC DNA]</scope>
    <source>
        <strain evidence="1 2">WP2</strain>
    </source>
</reference>